<protein>
    <recommendedName>
        <fullName evidence="13">Vitamin K epoxide reductase domain-containing protein</fullName>
    </recommendedName>
</protein>
<feature type="chain" id="PRO_5005459994" description="Vitamin K epoxide reductase domain-containing protein" evidence="12">
    <location>
        <begin position="23"/>
        <end position="400"/>
    </location>
</feature>
<dbReference type="EMBL" id="CP012159">
    <property type="protein sequence ID" value="AKT44052.1"/>
    <property type="molecule type" value="Genomic_DNA"/>
</dbReference>
<sequence>MRPRHLVLLLRLSLFVALAASAALVADYQSMGDPAFCGVNSGCSAVRVSGYAYPFGVPLPNLGLAAFASLLGGSLLARTRGQHLLLALATSLGGLVAVYLLAIQAFEVKAFCAYCVAVDLGTLVAAAAAITLALRARRAKTSEAFDAFARDAHPGGAELTTWAAAGLAAIGLPLLWGKYPTLPALPPEIATLQTPGKVTLVGFTDFECPFCRRLNPEIHHIEEKYGDRIQYLRKMAPLPRHAGALPAAKAYICTPPAQREAAAALLYSTGPNLLTDDGAVDVLKPLGLDPEEFKHCLDAPKTMALVETDLELYRRVAGLGLPFTYVGRRVVLGMRPDHIVESIELELAGGNPGLPLWGLVVALVGAAGAASFMTVRRREEEGGPGAAPGAAAGEAGDKAG</sequence>
<evidence type="ECO:0000313" key="14">
    <source>
        <dbReference type="EMBL" id="AKT44052.1"/>
    </source>
</evidence>
<dbReference type="InterPro" id="IPR036249">
    <property type="entry name" value="Thioredoxin-like_sf"/>
</dbReference>
<proteinExistence type="inferred from homology"/>
<keyword evidence="8" id="KW-1015">Disulfide bond</keyword>
<evidence type="ECO:0000256" key="12">
    <source>
        <dbReference type="SAM" id="SignalP"/>
    </source>
</evidence>
<feature type="transmembrane region" description="Helical" evidence="11">
    <location>
        <begin position="111"/>
        <end position="134"/>
    </location>
</feature>
<dbReference type="Gene3D" id="1.20.1440.130">
    <property type="entry name" value="VKOR domain"/>
    <property type="match status" value="1"/>
</dbReference>
<name>A0A0K1ETS6_CHOCO</name>
<dbReference type="Proteomes" id="UP000067626">
    <property type="component" value="Chromosome"/>
</dbReference>
<evidence type="ECO:0000256" key="1">
    <source>
        <dbReference type="ARBA" id="ARBA00004141"/>
    </source>
</evidence>
<dbReference type="GO" id="GO:0048038">
    <property type="term" value="F:quinone binding"/>
    <property type="evidence" value="ECO:0007669"/>
    <property type="project" value="UniProtKB-KW"/>
</dbReference>
<evidence type="ECO:0000313" key="15">
    <source>
        <dbReference type="Proteomes" id="UP000067626"/>
    </source>
</evidence>
<keyword evidence="5 11" id="KW-1133">Transmembrane helix</keyword>
<gene>
    <name evidence="14" type="ORF">CMC5_082900</name>
</gene>
<dbReference type="PATRIC" id="fig|52.7.peg.9110"/>
<keyword evidence="9" id="KW-0676">Redox-active center</keyword>
<dbReference type="GO" id="GO:0016491">
    <property type="term" value="F:oxidoreductase activity"/>
    <property type="evidence" value="ECO:0007669"/>
    <property type="project" value="UniProtKB-KW"/>
</dbReference>
<dbReference type="Pfam" id="PF13462">
    <property type="entry name" value="Thioredoxin_4"/>
    <property type="match status" value="1"/>
</dbReference>
<organism evidence="14 15">
    <name type="scientific">Chondromyces crocatus</name>
    <dbReference type="NCBI Taxonomy" id="52"/>
    <lineage>
        <taxon>Bacteria</taxon>
        <taxon>Pseudomonadati</taxon>
        <taxon>Myxococcota</taxon>
        <taxon>Polyangia</taxon>
        <taxon>Polyangiales</taxon>
        <taxon>Polyangiaceae</taxon>
        <taxon>Chondromyces</taxon>
    </lineage>
</organism>
<feature type="transmembrane region" description="Helical" evidence="11">
    <location>
        <begin position="59"/>
        <end position="77"/>
    </location>
</feature>
<feature type="domain" description="Vitamin K epoxide reductase" evidence="13">
    <location>
        <begin position="3"/>
        <end position="139"/>
    </location>
</feature>
<evidence type="ECO:0000256" key="6">
    <source>
        <dbReference type="ARBA" id="ARBA00023002"/>
    </source>
</evidence>
<evidence type="ECO:0000256" key="8">
    <source>
        <dbReference type="ARBA" id="ARBA00023157"/>
    </source>
</evidence>
<keyword evidence="4" id="KW-0874">Quinone</keyword>
<evidence type="ECO:0000256" key="2">
    <source>
        <dbReference type="ARBA" id="ARBA00006214"/>
    </source>
</evidence>
<comment type="subcellular location">
    <subcellularLocation>
        <location evidence="1">Membrane</location>
        <topology evidence="1">Multi-pass membrane protein</topology>
    </subcellularLocation>
</comment>
<dbReference type="GO" id="GO:0016020">
    <property type="term" value="C:membrane"/>
    <property type="evidence" value="ECO:0007669"/>
    <property type="project" value="UniProtKB-SubCell"/>
</dbReference>
<feature type="transmembrane region" description="Helical" evidence="11">
    <location>
        <begin position="84"/>
        <end position="105"/>
    </location>
</feature>
<dbReference type="KEGG" id="ccro:CMC5_082900"/>
<dbReference type="Gene3D" id="3.40.30.10">
    <property type="entry name" value="Glutaredoxin"/>
    <property type="match status" value="1"/>
</dbReference>
<dbReference type="InterPro" id="IPR012336">
    <property type="entry name" value="Thioredoxin-like_fold"/>
</dbReference>
<dbReference type="STRING" id="52.CMC5_082900"/>
<reference evidence="14 15" key="1">
    <citation type="submission" date="2015-07" db="EMBL/GenBank/DDBJ databases">
        <title>Genome analysis of myxobacterium Chondromyces crocatus Cm c5 reveals a high potential for natural compound synthesis and the genetic basis for the loss of fruiting body formation.</title>
        <authorList>
            <person name="Zaburannyi N."/>
            <person name="Bunk B."/>
            <person name="Maier J."/>
            <person name="Overmann J."/>
            <person name="Mueller R."/>
        </authorList>
    </citation>
    <scope>NUCLEOTIDE SEQUENCE [LARGE SCALE GENOMIC DNA]</scope>
    <source>
        <strain evidence="14 15">Cm c5</strain>
    </source>
</reference>
<accession>A0A0K1ETS6</accession>
<keyword evidence="3 11" id="KW-0812">Transmembrane</keyword>
<evidence type="ECO:0000256" key="3">
    <source>
        <dbReference type="ARBA" id="ARBA00022692"/>
    </source>
</evidence>
<dbReference type="AlphaFoldDB" id="A0A0K1ETS6"/>
<evidence type="ECO:0000256" key="9">
    <source>
        <dbReference type="ARBA" id="ARBA00023284"/>
    </source>
</evidence>
<feature type="region of interest" description="Disordered" evidence="10">
    <location>
        <begin position="379"/>
        <end position="400"/>
    </location>
</feature>
<evidence type="ECO:0000256" key="11">
    <source>
        <dbReference type="SAM" id="Phobius"/>
    </source>
</evidence>
<feature type="transmembrane region" description="Helical" evidence="11">
    <location>
        <begin position="155"/>
        <end position="176"/>
    </location>
</feature>
<comment type="similarity">
    <text evidence="2">Belongs to the VKOR family.</text>
</comment>
<keyword evidence="15" id="KW-1185">Reference proteome</keyword>
<dbReference type="RefSeq" id="WP_050435445.1">
    <property type="nucleotide sequence ID" value="NZ_CP012159.1"/>
</dbReference>
<evidence type="ECO:0000256" key="10">
    <source>
        <dbReference type="SAM" id="MobiDB-lite"/>
    </source>
</evidence>
<dbReference type="InterPro" id="IPR038354">
    <property type="entry name" value="VKOR_sf"/>
</dbReference>
<dbReference type="SUPFAM" id="SSF52833">
    <property type="entry name" value="Thioredoxin-like"/>
    <property type="match status" value="1"/>
</dbReference>
<dbReference type="SMART" id="SM00756">
    <property type="entry name" value="VKc"/>
    <property type="match status" value="1"/>
</dbReference>
<dbReference type="Pfam" id="PF07884">
    <property type="entry name" value="VKOR"/>
    <property type="match status" value="1"/>
</dbReference>
<dbReference type="InterPro" id="IPR012932">
    <property type="entry name" value="VKOR"/>
</dbReference>
<keyword evidence="12" id="KW-0732">Signal</keyword>
<evidence type="ECO:0000256" key="5">
    <source>
        <dbReference type="ARBA" id="ARBA00022989"/>
    </source>
</evidence>
<evidence type="ECO:0000256" key="7">
    <source>
        <dbReference type="ARBA" id="ARBA00023136"/>
    </source>
</evidence>
<keyword evidence="7 11" id="KW-0472">Membrane</keyword>
<feature type="signal peptide" evidence="12">
    <location>
        <begin position="1"/>
        <end position="22"/>
    </location>
</feature>
<evidence type="ECO:0000259" key="13">
    <source>
        <dbReference type="SMART" id="SM00756"/>
    </source>
</evidence>
<keyword evidence="6" id="KW-0560">Oxidoreductase</keyword>
<evidence type="ECO:0000256" key="4">
    <source>
        <dbReference type="ARBA" id="ARBA00022719"/>
    </source>
</evidence>